<dbReference type="InterPro" id="IPR000873">
    <property type="entry name" value="AMP-dep_synth/lig_dom"/>
</dbReference>
<dbReference type="Gene3D" id="2.30.38.10">
    <property type="entry name" value="Luciferase, Domain 3"/>
    <property type="match status" value="1"/>
</dbReference>
<feature type="region of interest" description="Disordered" evidence="1">
    <location>
        <begin position="537"/>
        <end position="600"/>
    </location>
</feature>
<dbReference type="CDD" id="cd12117">
    <property type="entry name" value="A_NRPS_Srf_like"/>
    <property type="match status" value="1"/>
</dbReference>
<feature type="compositionally biased region" description="Pro residues" evidence="1">
    <location>
        <begin position="546"/>
        <end position="572"/>
    </location>
</feature>
<organism evidence="4 5">
    <name type="scientific">Kitasatospora phosalacinea</name>
    <dbReference type="NCBI Taxonomy" id="2065"/>
    <lineage>
        <taxon>Bacteria</taxon>
        <taxon>Bacillati</taxon>
        <taxon>Actinomycetota</taxon>
        <taxon>Actinomycetes</taxon>
        <taxon>Kitasatosporales</taxon>
        <taxon>Streptomycetaceae</taxon>
        <taxon>Kitasatospora</taxon>
    </lineage>
</organism>
<proteinExistence type="predicted"/>
<dbReference type="NCBIfam" id="TIGR01733">
    <property type="entry name" value="AA-adenyl-dom"/>
    <property type="match status" value="1"/>
</dbReference>
<evidence type="ECO:0000313" key="4">
    <source>
        <dbReference type="EMBL" id="GLW70761.1"/>
    </source>
</evidence>
<reference evidence="4" key="1">
    <citation type="submission" date="2023-02" db="EMBL/GenBank/DDBJ databases">
        <title>Kitasatospora phosalacinea NBRC 14627.</title>
        <authorList>
            <person name="Ichikawa N."/>
            <person name="Sato H."/>
            <person name="Tonouchi N."/>
        </authorList>
    </citation>
    <scope>NUCLEOTIDE SEQUENCE</scope>
    <source>
        <strain evidence="4">NBRC 14627</strain>
    </source>
</reference>
<feature type="domain" description="AMP-dependent synthetase/ligase" evidence="2">
    <location>
        <begin position="47"/>
        <end position="393"/>
    </location>
</feature>
<dbReference type="InterPro" id="IPR025110">
    <property type="entry name" value="AMP-bd_C"/>
</dbReference>
<dbReference type="Proteomes" id="UP001165041">
    <property type="component" value="Unassembled WGS sequence"/>
</dbReference>
<dbReference type="GO" id="GO:0031177">
    <property type="term" value="F:phosphopantetheine binding"/>
    <property type="evidence" value="ECO:0007669"/>
    <property type="project" value="TreeGrafter"/>
</dbReference>
<feature type="domain" description="AMP-binding enzyme C-terminal" evidence="3">
    <location>
        <begin position="456"/>
        <end position="525"/>
    </location>
</feature>
<dbReference type="Pfam" id="PF00501">
    <property type="entry name" value="AMP-binding"/>
    <property type="match status" value="1"/>
</dbReference>
<dbReference type="InterPro" id="IPR045851">
    <property type="entry name" value="AMP-bd_C_sf"/>
</dbReference>
<evidence type="ECO:0000313" key="5">
    <source>
        <dbReference type="Proteomes" id="UP001165041"/>
    </source>
</evidence>
<comment type="caution">
    <text evidence="4">The sequence shown here is derived from an EMBL/GenBank/DDBJ whole genome shotgun (WGS) entry which is preliminary data.</text>
</comment>
<evidence type="ECO:0000256" key="1">
    <source>
        <dbReference type="SAM" id="MobiDB-lite"/>
    </source>
</evidence>
<dbReference type="Gene3D" id="3.30.300.30">
    <property type="match status" value="1"/>
</dbReference>
<dbReference type="PROSITE" id="PS00455">
    <property type="entry name" value="AMP_BINDING"/>
    <property type="match status" value="1"/>
</dbReference>
<gene>
    <name evidence="4" type="ORF">Kpho02_30600</name>
</gene>
<dbReference type="EMBL" id="BSSA01000009">
    <property type="protein sequence ID" value="GLW70761.1"/>
    <property type="molecule type" value="Genomic_DNA"/>
</dbReference>
<accession>A0A9W6Q963</accession>
<evidence type="ECO:0000259" key="3">
    <source>
        <dbReference type="Pfam" id="PF13193"/>
    </source>
</evidence>
<dbReference type="Gene3D" id="3.40.50.980">
    <property type="match status" value="2"/>
</dbReference>
<dbReference type="SUPFAM" id="SSF56801">
    <property type="entry name" value="Acetyl-CoA synthetase-like"/>
    <property type="match status" value="1"/>
</dbReference>
<dbReference type="RefSeq" id="WP_285736581.1">
    <property type="nucleotide sequence ID" value="NZ_BSSA01000009.1"/>
</dbReference>
<protein>
    <recommendedName>
        <fullName evidence="6">Amino acid adenylation domain-containing protein</fullName>
    </recommendedName>
</protein>
<evidence type="ECO:0000259" key="2">
    <source>
        <dbReference type="Pfam" id="PF00501"/>
    </source>
</evidence>
<dbReference type="InterPro" id="IPR010071">
    <property type="entry name" value="AA_adenyl_dom"/>
</dbReference>
<dbReference type="GO" id="GO:0005737">
    <property type="term" value="C:cytoplasm"/>
    <property type="evidence" value="ECO:0007669"/>
    <property type="project" value="TreeGrafter"/>
</dbReference>
<name>A0A9W6Q963_9ACTN</name>
<dbReference type="Pfam" id="PF13193">
    <property type="entry name" value="AMP-binding_C"/>
    <property type="match status" value="1"/>
</dbReference>
<dbReference type="PANTHER" id="PTHR45527:SF1">
    <property type="entry name" value="FATTY ACID SYNTHASE"/>
    <property type="match status" value="1"/>
</dbReference>
<dbReference type="GO" id="GO:0044550">
    <property type="term" value="P:secondary metabolite biosynthetic process"/>
    <property type="evidence" value="ECO:0007669"/>
    <property type="project" value="TreeGrafter"/>
</dbReference>
<feature type="compositionally biased region" description="Low complexity" evidence="1">
    <location>
        <begin position="573"/>
        <end position="600"/>
    </location>
</feature>
<evidence type="ECO:0008006" key="6">
    <source>
        <dbReference type="Google" id="ProtNLM"/>
    </source>
</evidence>
<sequence length="600" mass="62770">MTSTTTRPDPPVRIIDAGPAALDAHRALNADHDTGPGYPEQGLKELFEAQAARRPDATALVHRDTALTYRRLDGLADALAARLWAAGVRPGATVTVLMERSVELVVALLAAVKCGAAYLPADPGWPDRRLADLLDLAGSAHVLVRADAAAATAARLPGRAVLPVERADLAAHPAPAPPHRGSPEEIAYVNFTSGSTGTPKGVPVRHRGVVHLVHDARYARLDEDAVLLQLAPVSFDAATFELWGALLHGGTVVLYPSAFVRLGELGRVLERHGVTVLFLTTALFNTVVDEAPRVLAGLRTVLTGGEAHSLTHMAAALRHYGTEKVVSVYGPTECTTFSTFHPVRELPPEETSLPIGRPIQHTRAYVVAEGKLCAPGETGEVLIAGPGLSPGYLGLPEATARQFVEVEIDGVRERVYRTGDRAHLSPRGHLVFQGRLDHQVKVNGFRIELGEVAHHLDAHPAVRRSFVTTRPHRQGGQELVAFVVPEGPEVDARAVRADLARELPAYLVPSVLRLCAELPLTATGKVDRAALLARAEESGGAAAPTGPAPTGPAPTGPAPTGPAPTGPAPTGPAPTGSAPTGSAPTGSAPTGSAPTGTVRP</sequence>
<dbReference type="GO" id="GO:0043041">
    <property type="term" value="P:amino acid activation for nonribosomal peptide biosynthetic process"/>
    <property type="evidence" value="ECO:0007669"/>
    <property type="project" value="TreeGrafter"/>
</dbReference>
<dbReference type="AlphaFoldDB" id="A0A9W6Q963"/>
<dbReference type="InterPro" id="IPR020845">
    <property type="entry name" value="AMP-binding_CS"/>
</dbReference>
<dbReference type="PANTHER" id="PTHR45527">
    <property type="entry name" value="NONRIBOSOMAL PEPTIDE SYNTHETASE"/>
    <property type="match status" value="1"/>
</dbReference>